<feature type="transmembrane region" description="Helical" evidence="7">
    <location>
        <begin position="234"/>
        <end position="255"/>
    </location>
</feature>
<feature type="transmembrane region" description="Helical" evidence="7">
    <location>
        <begin position="39"/>
        <end position="63"/>
    </location>
</feature>
<proteinExistence type="predicted"/>
<name>A0ABU4K1P1_9ACTN</name>
<keyword evidence="4 7" id="KW-1133">Transmembrane helix</keyword>
<evidence type="ECO:0000259" key="8">
    <source>
        <dbReference type="PROSITE" id="PS50850"/>
    </source>
</evidence>
<evidence type="ECO:0000313" key="9">
    <source>
        <dbReference type="EMBL" id="MDX2291608.1"/>
    </source>
</evidence>
<feature type="transmembrane region" description="Helical" evidence="7">
    <location>
        <begin position="288"/>
        <end position="305"/>
    </location>
</feature>
<comment type="caution">
    <text evidence="9">The sequence shown here is derived from an EMBL/GenBank/DDBJ whole genome shotgun (WGS) entry which is preliminary data.</text>
</comment>
<evidence type="ECO:0000256" key="1">
    <source>
        <dbReference type="ARBA" id="ARBA00004651"/>
    </source>
</evidence>
<evidence type="ECO:0000256" key="6">
    <source>
        <dbReference type="SAM" id="MobiDB-lite"/>
    </source>
</evidence>
<dbReference type="Gene3D" id="1.20.1250.20">
    <property type="entry name" value="MFS general substrate transporter like domains"/>
    <property type="match status" value="2"/>
</dbReference>
<feature type="region of interest" description="Disordered" evidence="6">
    <location>
        <begin position="381"/>
        <end position="401"/>
    </location>
</feature>
<dbReference type="CDD" id="cd17324">
    <property type="entry name" value="MFS_NepI_like"/>
    <property type="match status" value="1"/>
</dbReference>
<dbReference type="InterPro" id="IPR036259">
    <property type="entry name" value="MFS_trans_sf"/>
</dbReference>
<feature type="transmembrane region" description="Helical" evidence="7">
    <location>
        <begin position="99"/>
        <end position="120"/>
    </location>
</feature>
<evidence type="ECO:0000256" key="2">
    <source>
        <dbReference type="ARBA" id="ARBA00022475"/>
    </source>
</evidence>
<feature type="transmembrane region" description="Helical" evidence="7">
    <location>
        <begin position="156"/>
        <end position="178"/>
    </location>
</feature>
<accession>A0ABU4K1P1</accession>
<dbReference type="Proteomes" id="UP001278571">
    <property type="component" value="Unassembled WGS sequence"/>
</dbReference>
<feature type="transmembrane region" description="Helical" evidence="7">
    <location>
        <begin position="262"/>
        <end position="282"/>
    </location>
</feature>
<evidence type="ECO:0000256" key="7">
    <source>
        <dbReference type="SAM" id="Phobius"/>
    </source>
</evidence>
<evidence type="ECO:0000256" key="5">
    <source>
        <dbReference type="ARBA" id="ARBA00023136"/>
    </source>
</evidence>
<dbReference type="PANTHER" id="PTHR43124:SF3">
    <property type="entry name" value="CHLORAMPHENICOL EFFLUX PUMP RV0191"/>
    <property type="match status" value="1"/>
</dbReference>
<evidence type="ECO:0000256" key="4">
    <source>
        <dbReference type="ARBA" id="ARBA00022989"/>
    </source>
</evidence>
<feature type="transmembrane region" description="Helical" evidence="7">
    <location>
        <begin position="70"/>
        <end position="93"/>
    </location>
</feature>
<keyword evidence="5 7" id="KW-0472">Membrane</keyword>
<keyword evidence="3 7" id="KW-0812">Transmembrane</keyword>
<dbReference type="InterPro" id="IPR011701">
    <property type="entry name" value="MFS"/>
</dbReference>
<organism evidence="9 10">
    <name type="scientific">Streptomyces roseolus</name>
    <dbReference type="NCBI Taxonomy" id="67358"/>
    <lineage>
        <taxon>Bacteria</taxon>
        <taxon>Bacillati</taxon>
        <taxon>Actinomycetota</taxon>
        <taxon>Actinomycetes</taxon>
        <taxon>Kitasatosporales</taxon>
        <taxon>Streptomycetaceae</taxon>
        <taxon>Streptomyces</taxon>
    </lineage>
</organism>
<keyword evidence="10" id="KW-1185">Reference proteome</keyword>
<dbReference type="EMBL" id="JAWJZF010000237">
    <property type="protein sequence ID" value="MDX2291608.1"/>
    <property type="molecule type" value="Genomic_DNA"/>
</dbReference>
<dbReference type="InterPro" id="IPR020846">
    <property type="entry name" value="MFS_dom"/>
</dbReference>
<sequence>MPFPLFALMLCVFGVGTSEYVIAGILPGLSDDLGVDIPTAGLLVTAYALGVVIGGPIITIATARIERKTLMLLLMGVFIAGNVLAAVAPAYWVVVVARVVAALVHSTFVAVGIMLAVSMVPEGQSGSAVAKVSLGLNLATVLGVPLGTFIGESHGWRATFWAVAGITTLATLLVAAVVRPAPATGGGAASELKVLGNRRVQIAIAMTVLGSAGFGTVFTYIAPLLTDVTHFSTGAVTVLLIVFGVGSVVGTVLGGKLADRSLMPALCALLAALTGILLLFGATASAQIVTAVLVFVFGAAAFSIIPGLQTRILGAAAGAPTLALAVNISAFQLANAGGSWLGGRVVDTAGVRWTTVAGAAVTVLGLVLGLLELRRDRRERQAEAPEAAASTGGGPRTATVG</sequence>
<comment type="subcellular location">
    <subcellularLocation>
        <location evidence="1">Cell membrane</location>
        <topology evidence="1">Multi-pass membrane protein</topology>
    </subcellularLocation>
</comment>
<dbReference type="PANTHER" id="PTHR43124">
    <property type="entry name" value="PURINE EFFLUX PUMP PBUE"/>
    <property type="match status" value="1"/>
</dbReference>
<reference evidence="9 10" key="1">
    <citation type="submission" date="2023-10" db="EMBL/GenBank/DDBJ databases">
        <authorList>
            <person name="Wang X.X."/>
        </authorList>
    </citation>
    <scope>NUCLEOTIDE SEQUENCE [LARGE SCALE GENOMIC DNA]</scope>
    <source>
        <strain evidence="9 10">NBRC 12816</strain>
    </source>
</reference>
<feature type="transmembrane region" description="Helical" evidence="7">
    <location>
        <begin position="132"/>
        <end position="150"/>
    </location>
</feature>
<feature type="transmembrane region" description="Helical" evidence="7">
    <location>
        <begin position="199"/>
        <end position="222"/>
    </location>
</feature>
<keyword evidence="2" id="KW-1003">Cell membrane</keyword>
<gene>
    <name evidence="9" type="ORF">R2363_05400</name>
</gene>
<dbReference type="Pfam" id="PF07690">
    <property type="entry name" value="MFS_1"/>
    <property type="match status" value="1"/>
</dbReference>
<dbReference type="RefSeq" id="WP_319008153.1">
    <property type="nucleotide sequence ID" value="NZ_JAWJZF010000237.1"/>
</dbReference>
<dbReference type="SUPFAM" id="SSF103473">
    <property type="entry name" value="MFS general substrate transporter"/>
    <property type="match status" value="1"/>
</dbReference>
<dbReference type="PROSITE" id="PS50850">
    <property type="entry name" value="MFS"/>
    <property type="match status" value="1"/>
</dbReference>
<feature type="domain" description="Major facilitator superfamily (MFS) profile" evidence="8">
    <location>
        <begin position="4"/>
        <end position="377"/>
    </location>
</feature>
<evidence type="ECO:0000256" key="3">
    <source>
        <dbReference type="ARBA" id="ARBA00022692"/>
    </source>
</evidence>
<feature type="transmembrane region" description="Helical" evidence="7">
    <location>
        <begin position="351"/>
        <end position="371"/>
    </location>
</feature>
<evidence type="ECO:0000313" key="10">
    <source>
        <dbReference type="Proteomes" id="UP001278571"/>
    </source>
</evidence>
<dbReference type="InterPro" id="IPR050189">
    <property type="entry name" value="MFS_Efflux_Transporters"/>
</dbReference>
<protein>
    <submittedName>
        <fullName evidence="9">MFS transporter</fullName>
    </submittedName>
</protein>
<feature type="transmembrane region" description="Helical" evidence="7">
    <location>
        <begin position="312"/>
        <end position="331"/>
    </location>
</feature>